<dbReference type="PANTHER" id="PTHR11593:SF10">
    <property type="entry name" value="60S RIBOSOMAL PROTEIN L17"/>
    <property type="match status" value="1"/>
</dbReference>
<dbReference type="NCBIfam" id="NF003260">
    <property type="entry name" value="PRK04223.1"/>
    <property type="match status" value="1"/>
</dbReference>
<dbReference type="GO" id="GO:0002181">
    <property type="term" value="P:cytoplasmic translation"/>
    <property type="evidence" value="ECO:0007669"/>
    <property type="project" value="TreeGrafter"/>
</dbReference>
<evidence type="ECO:0000313" key="8">
    <source>
        <dbReference type="Proteomes" id="UP000245657"/>
    </source>
</evidence>
<accession>A0A2V2MSK8</accession>
<reference evidence="7 8" key="1">
    <citation type="submission" date="2018-05" db="EMBL/GenBank/DDBJ databases">
        <title>Draft genome of Methanospirillum lacunae Ki8-1.</title>
        <authorList>
            <person name="Dueholm M.S."/>
            <person name="Nielsen P.H."/>
            <person name="Bakmann L.F."/>
            <person name="Otzen D.E."/>
        </authorList>
    </citation>
    <scope>NUCLEOTIDE SEQUENCE [LARGE SCALE GENOMIC DNA]</scope>
    <source>
        <strain evidence="7 8">Ki8-1</strain>
    </source>
</reference>
<name>A0A2V2MSK8_9EURY</name>
<dbReference type="InterPro" id="IPR005721">
    <property type="entry name" value="Ribosomal_uL22_euk/arc"/>
</dbReference>
<evidence type="ECO:0000256" key="4">
    <source>
        <dbReference type="HAMAP-Rule" id="MF_01331"/>
    </source>
</evidence>
<dbReference type="GO" id="GO:0003735">
    <property type="term" value="F:structural constituent of ribosome"/>
    <property type="evidence" value="ECO:0007669"/>
    <property type="project" value="UniProtKB-UniRule"/>
</dbReference>
<keyword evidence="3 4" id="KW-0687">Ribonucleoprotein</keyword>
<dbReference type="InterPro" id="IPR001063">
    <property type="entry name" value="Ribosomal_uL22"/>
</dbReference>
<keyword evidence="4 6" id="KW-0694">RNA-binding</keyword>
<dbReference type="PROSITE" id="PS00464">
    <property type="entry name" value="RIBOSOMAL_L22"/>
    <property type="match status" value="1"/>
</dbReference>
<evidence type="ECO:0000256" key="3">
    <source>
        <dbReference type="ARBA" id="ARBA00023274"/>
    </source>
</evidence>
<dbReference type="HAMAP" id="MF_01331_A">
    <property type="entry name" value="Ribosomal_uL22_A"/>
    <property type="match status" value="1"/>
</dbReference>
<dbReference type="InterPro" id="IPR036394">
    <property type="entry name" value="Ribosomal_uL22_sf"/>
</dbReference>
<dbReference type="GeneID" id="97547390"/>
<dbReference type="SUPFAM" id="SSF54843">
    <property type="entry name" value="Ribosomal protein L22"/>
    <property type="match status" value="1"/>
</dbReference>
<gene>
    <name evidence="4" type="primary">rpl22</name>
    <name evidence="7" type="ORF">DK846_13675</name>
</gene>
<dbReference type="RefSeq" id="WP_109969516.1">
    <property type="nucleotide sequence ID" value="NZ_CP176093.1"/>
</dbReference>
<dbReference type="InterPro" id="IPR018260">
    <property type="entry name" value="Ribosomal_uL22_CS"/>
</dbReference>
<evidence type="ECO:0000256" key="6">
    <source>
        <dbReference type="RuleBase" id="RU004007"/>
    </source>
</evidence>
<evidence type="ECO:0000256" key="5">
    <source>
        <dbReference type="RuleBase" id="RU004005"/>
    </source>
</evidence>
<dbReference type="GO" id="GO:0019843">
    <property type="term" value="F:rRNA binding"/>
    <property type="evidence" value="ECO:0007669"/>
    <property type="project" value="UniProtKB-UniRule"/>
</dbReference>
<dbReference type="PANTHER" id="PTHR11593">
    <property type="entry name" value="60S RIBOSOMAL PROTEIN L17"/>
    <property type="match status" value="1"/>
</dbReference>
<dbReference type="OrthoDB" id="314984at2157"/>
<evidence type="ECO:0000313" key="7">
    <source>
        <dbReference type="EMBL" id="PWR71022.1"/>
    </source>
</evidence>
<comment type="caution">
    <text evidence="7">The sequence shown here is derived from an EMBL/GenBank/DDBJ whole genome shotgun (WGS) entry which is preliminary data.</text>
</comment>
<keyword evidence="8" id="KW-1185">Reference proteome</keyword>
<keyword evidence="2 4" id="KW-0689">Ribosomal protein</keyword>
<evidence type="ECO:0000256" key="2">
    <source>
        <dbReference type="ARBA" id="ARBA00022980"/>
    </source>
</evidence>
<comment type="similarity">
    <text evidence="1 4 5">Belongs to the universal ribosomal protein uL22 family.</text>
</comment>
<comment type="function">
    <text evidence="4 6">This protein binds specifically to 23S rRNA. It makes multiple contacts with different domains of the 23S rRNA in the assembled 50S subunit and ribosome.</text>
</comment>
<dbReference type="CDD" id="cd00336">
    <property type="entry name" value="Ribosomal_L22"/>
    <property type="match status" value="1"/>
</dbReference>
<comment type="subunit">
    <text evidence="4 6">Part of the 50S ribosomal subunit.</text>
</comment>
<dbReference type="Pfam" id="PF00237">
    <property type="entry name" value="Ribosomal_L22"/>
    <property type="match status" value="1"/>
</dbReference>
<keyword evidence="4 6" id="KW-0699">rRNA-binding</keyword>
<protein>
    <recommendedName>
        <fullName evidence="4">Large ribosomal subunit protein uL22</fullName>
    </recommendedName>
</protein>
<organism evidence="7 8">
    <name type="scientific">Methanospirillum lacunae</name>
    <dbReference type="NCBI Taxonomy" id="668570"/>
    <lineage>
        <taxon>Archaea</taxon>
        <taxon>Methanobacteriati</taxon>
        <taxon>Methanobacteriota</taxon>
        <taxon>Stenosarchaea group</taxon>
        <taxon>Methanomicrobia</taxon>
        <taxon>Methanomicrobiales</taxon>
        <taxon>Methanospirillaceae</taxon>
        <taxon>Methanospirillum</taxon>
    </lineage>
</organism>
<dbReference type="InterPro" id="IPR057265">
    <property type="entry name" value="Ribosomal_uL22_arc-type"/>
</dbReference>
<dbReference type="GO" id="GO:0022625">
    <property type="term" value="C:cytosolic large ribosomal subunit"/>
    <property type="evidence" value="ECO:0007669"/>
    <property type="project" value="UniProtKB-UniRule"/>
</dbReference>
<dbReference type="Proteomes" id="UP000245657">
    <property type="component" value="Unassembled WGS sequence"/>
</dbReference>
<comment type="function">
    <text evidence="4">The globular domain of the protein is located near the polypeptide exit tunnel on the outside of the subunit, while an extended beta-hairpin is found that lines the wall of the exit tunnel in the center of the 70S ribosome.</text>
</comment>
<dbReference type="NCBIfam" id="TIGR01038">
    <property type="entry name" value="uL22_arch_euk"/>
    <property type="match status" value="1"/>
</dbReference>
<proteinExistence type="inferred from homology"/>
<dbReference type="AlphaFoldDB" id="A0A2V2MSK8"/>
<dbReference type="Gene3D" id="3.90.470.10">
    <property type="entry name" value="Ribosomal protein L22/L17"/>
    <property type="match status" value="1"/>
</dbReference>
<dbReference type="EMBL" id="QGMY01000009">
    <property type="protein sequence ID" value="PWR71022.1"/>
    <property type="molecule type" value="Genomic_DNA"/>
</dbReference>
<evidence type="ECO:0000256" key="1">
    <source>
        <dbReference type="ARBA" id="ARBA00009451"/>
    </source>
</evidence>
<sequence length="154" mass="17509">MGRIEYSNKVEGDNLARGRVNEAPISPKHAIEIARFVRGKSLAEAEAYLNDVVDLKKAIPFKKFNRNVAHKRGLVGWDGGRYPQKASQVYLRLFNSVRKNAEYSGLDTEKLRIIHVSANRGIRRRSFMPRAMGRATPKDRQTVNIEMIVSEQEA</sequence>